<dbReference type="InterPro" id="IPR013087">
    <property type="entry name" value="Znf_C2H2_type"/>
</dbReference>
<dbReference type="RefSeq" id="XP_049148875.1">
    <property type="nucleotide sequence ID" value="XM_049291729.1"/>
</dbReference>
<dbReference type="InterPro" id="IPR036236">
    <property type="entry name" value="Znf_C2H2_sf"/>
</dbReference>
<keyword evidence="3" id="KW-0274">FAD</keyword>
<dbReference type="InterPro" id="IPR002938">
    <property type="entry name" value="FAD-bd"/>
</dbReference>
<feature type="domain" description="C2H2-type" evidence="9">
    <location>
        <begin position="642"/>
        <end position="669"/>
    </location>
</feature>
<dbReference type="SMART" id="SM00355">
    <property type="entry name" value="ZnF_C2H2"/>
    <property type="match status" value="1"/>
</dbReference>
<dbReference type="SUPFAM" id="SSF51905">
    <property type="entry name" value="FAD/NAD(P)-binding domain"/>
    <property type="match status" value="1"/>
</dbReference>
<keyword evidence="8" id="KW-0472">Membrane</keyword>
<feature type="transmembrane region" description="Helical" evidence="8">
    <location>
        <begin position="1093"/>
        <end position="1113"/>
    </location>
</feature>
<keyword evidence="8" id="KW-1133">Transmembrane helix</keyword>
<evidence type="ECO:0000256" key="2">
    <source>
        <dbReference type="ARBA" id="ARBA00022630"/>
    </source>
</evidence>
<evidence type="ECO:0000256" key="3">
    <source>
        <dbReference type="ARBA" id="ARBA00022827"/>
    </source>
</evidence>
<dbReference type="SUPFAM" id="SSF56281">
    <property type="entry name" value="Metallo-hydrolase/oxidoreductase"/>
    <property type="match status" value="1"/>
</dbReference>
<dbReference type="PANTHER" id="PTHR47178">
    <property type="entry name" value="MONOOXYGENASE, FAD-BINDING"/>
    <property type="match status" value="1"/>
</dbReference>
<evidence type="ECO:0000256" key="1">
    <source>
        <dbReference type="ARBA" id="ARBA00001974"/>
    </source>
</evidence>
<dbReference type="Gene3D" id="3.60.15.10">
    <property type="entry name" value="Ribonuclease Z/Hydroxyacylglutathione hydrolase-like"/>
    <property type="match status" value="1"/>
</dbReference>
<keyword evidence="2" id="KW-0285">Flavoprotein</keyword>
<reference evidence="10" key="1">
    <citation type="journal article" date="2021" name="Mol. Plant Microbe Interact.">
        <title>Complete Genome Sequence of the Plant-Pathogenic Fungus Colletotrichum lupini.</title>
        <authorList>
            <person name="Baroncelli R."/>
            <person name="Pensec F."/>
            <person name="Da Lio D."/>
            <person name="Boufleur T."/>
            <person name="Vicente I."/>
            <person name="Sarrocco S."/>
            <person name="Picot A."/>
            <person name="Baraldi E."/>
            <person name="Sukno S."/>
            <person name="Thon M."/>
            <person name="Le Floch G."/>
        </authorList>
    </citation>
    <scope>NUCLEOTIDE SEQUENCE</scope>
    <source>
        <strain evidence="10">IMI 504893</strain>
    </source>
</reference>
<gene>
    <name evidence="10" type="ORF">CLUP02_12768</name>
</gene>
<protein>
    <recommendedName>
        <fullName evidence="9">C2H2-type domain-containing protein</fullName>
    </recommendedName>
</protein>
<dbReference type="EMBL" id="CP019478">
    <property type="protein sequence ID" value="UQC87265.1"/>
    <property type="molecule type" value="Genomic_DNA"/>
</dbReference>
<evidence type="ECO:0000313" key="11">
    <source>
        <dbReference type="Proteomes" id="UP000830671"/>
    </source>
</evidence>
<comment type="cofactor">
    <cofactor evidence="1">
        <name>FAD</name>
        <dbReference type="ChEBI" id="CHEBI:57692"/>
    </cofactor>
</comment>
<dbReference type="PROSITE" id="PS50157">
    <property type="entry name" value="ZINC_FINGER_C2H2_2"/>
    <property type="match status" value="1"/>
</dbReference>
<dbReference type="Gene3D" id="3.50.50.60">
    <property type="entry name" value="FAD/NAD(P)-binding domain"/>
    <property type="match status" value="1"/>
</dbReference>
<dbReference type="GO" id="GO:0004497">
    <property type="term" value="F:monooxygenase activity"/>
    <property type="evidence" value="ECO:0007669"/>
    <property type="project" value="UniProtKB-KW"/>
</dbReference>
<accession>A0A9Q8T1U8</accession>
<dbReference type="KEGG" id="clup:CLUP02_12768"/>
<evidence type="ECO:0000256" key="4">
    <source>
        <dbReference type="ARBA" id="ARBA00023002"/>
    </source>
</evidence>
<dbReference type="Pfam" id="PF01494">
    <property type="entry name" value="FAD_binding_3"/>
    <property type="match status" value="1"/>
</dbReference>
<evidence type="ECO:0000256" key="7">
    <source>
        <dbReference type="SAM" id="MobiDB-lite"/>
    </source>
</evidence>
<dbReference type="Proteomes" id="UP000830671">
    <property type="component" value="Chromosome 6"/>
</dbReference>
<dbReference type="AlphaFoldDB" id="A0A9Q8T1U8"/>
<dbReference type="InterPro" id="IPR036188">
    <property type="entry name" value="FAD/NAD-bd_sf"/>
</dbReference>
<keyword evidence="6" id="KW-0862">Zinc</keyword>
<keyword evidence="4" id="KW-0560">Oxidoreductase</keyword>
<evidence type="ECO:0000256" key="6">
    <source>
        <dbReference type="PROSITE-ProRule" id="PRU00042"/>
    </source>
</evidence>
<evidence type="ECO:0000313" key="10">
    <source>
        <dbReference type="EMBL" id="UQC87265.1"/>
    </source>
</evidence>
<keyword evidence="11" id="KW-1185">Reference proteome</keyword>
<feature type="compositionally biased region" description="Low complexity" evidence="7">
    <location>
        <begin position="611"/>
        <end position="620"/>
    </location>
</feature>
<dbReference type="SUPFAM" id="SSF57667">
    <property type="entry name" value="beta-beta-alpha zinc fingers"/>
    <property type="match status" value="1"/>
</dbReference>
<name>A0A9Q8T1U8_9PEZI</name>
<dbReference type="InterPro" id="IPR036866">
    <property type="entry name" value="RibonucZ/Hydroxyglut_hydro"/>
</dbReference>
<dbReference type="PANTHER" id="PTHR47178:SF6">
    <property type="entry name" value="FAD-BINDING DOMAIN-CONTAINING PROTEIN"/>
    <property type="match status" value="1"/>
</dbReference>
<evidence type="ECO:0000259" key="9">
    <source>
        <dbReference type="PROSITE" id="PS50157"/>
    </source>
</evidence>
<dbReference type="PROSITE" id="PS00028">
    <property type="entry name" value="ZINC_FINGER_C2H2_1"/>
    <property type="match status" value="1"/>
</dbReference>
<evidence type="ECO:0000256" key="8">
    <source>
        <dbReference type="SAM" id="Phobius"/>
    </source>
</evidence>
<sequence length="1116" mass="120506">MPGERCGVQLHFDGQASQQANILIASDGSNSQVNRQVGLNNKIKLDSMTLIQSRGIISRSVRDELPESLVESGSVMFLGGKDVAGFASVYDPQKDPSTSGTESYTLFWSVGIPRARGDELIAKAGSNPEKIIPHLIDYFQNDLGYGKPLELIMRSATEAVRTGLVTSTVKPKTDWRNGIDKNSRVVLLGDAVHPMTPGRGMGANQALTDAANLVELFYKATFEQDVPSDGELAALARTFDAEMYTRAFKMVEASETVTSLDLTTLSACFLLHFTALTGKSLSMDATIEWFVNGLIIFLDTWLERPDVLPKVLAIDDVDEADYVFISHAHFDHLPGADRIAIKTGAHVIANGEAINVLRSAGVPEDQLIPVSGGERIPLFPFKCRQAAARGEVDIAPGPPGAPPAPDARLAAASVHVWPSLHCLMPGGSHADVPAIMDTGKEYVGGASQYACTLDITFGMKYGLLKIGDHMPRDAMDSGMRSFVDYVNGPARECMSHFDGGQLMYNFLFGEGKTLLWNGHLGGYDGILKTVQPQPDVLIQAIAGRANLNGRPFDGSAAQFAVQVSKLLGEPKKVIWCLHDEAPIKPWTVDVSPATQAVEKETGSKVTALQLGSNADNDGAADGVGDGNGPSSSPSSSSASASLLCPECGQTFRRREHLSRHLDRHSGRRSHACSICRRCSYQPISGDDETILVAQPVADGDVSPAPTPPCQNLQPITSQSCVSDPPPLEPDLLWDALLTPAQFLFPFSPATSLGVGTSTDFCFGDTALATVVEPVDDQSVQNSFGAKATQRVGVEAVEVITEPGNLTAEEEDILIAEYIPHIQELSSNDVLTCAQSLLLFHQSQWLSGERSIVIEVQFYRNILVTLCRQLLSREGTLMHTHTSAEDANHAWSQWIRAEAKRRIIHFTWTDAYWSSSHEQWHLLPPPQPSLTICALLARVGLGDVAPASLEQPAKSTILLSAIVQQAAESDLLRAMGLGSVGSTASQPGLALGMGTMLSQKAFDALSQAGCSQMLRETDAGTNSNDFALLSRVLCICSVTPLRLLNPYGKWQTTDAGHSKARSELLNIIPQNVSRARHCLYYAAQVLQYFRTMRVATVLDILSVLICVLYMVVYADVF</sequence>
<dbReference type="Gene3D" id="3.30.160.60">
    <property type="entry name" value="Classic Zinc Finger"/>
    <property type="match status" value="1"/>
</dbReference>
<feature type="region of interest" description="Disordered" evidence="7">
    <location>
        <begin position="608"/>
        <end position="641"/>
    </location>
</feature>
<feature type="compositionally biased region" description="Low complexity" evidence="7">
    <location>
        <begin position="628"/>
        <end position="641"/>
    </location>
</feature>
<organism evidence="10 11">
    <name type="scientific">Colletotrichum lupini</name>
    <dbReference type="NCBI Taxonomy" id="145971"/>
    <lineage>
        <taxon>Eukaryota</taxon>
        <taxon>Fungi</taxon>
        <taxon>Dikarya</taxon>
        <taxon>Ascomycota</taxon>
        <taxon>Pezizomycotina</taxon>
        <taxon>Sordariomycetes</taxon>
        <taxon>Hypocreomycetidae</taxon>
        <taxon>Glomerellales</taxon>
        <taxon>Glomerellaceae</taxon>
        <taxon>Colletotrichum</taxon>
        <taxon>Colletotrichum acutatum species complex</taxon>
    </lineage>
</organism>
<dbReference type="PRINTS" id="PR00420">
    <property type="entry name" value="RNGMNOXGNASE"/>
</dbReference>
<dbReference type="GeneID" id="73346739"/>
<dbReference type="GO" id="GO:0008270">
    <property type="term" value="F:zinc ion binding"/>
    <property type="evidence" value="ECO:0007669"/>
    <property type="project" value="UniProtKB-KW"/>
</dbReference>
<keyword evidence="6" id="KW-0863">Zinc-finger</keyword>
<keyword evidence="6" id="KW-0479">Metal-binding</keyword>
<dbReference type="GO" id="GO:0071949">
    <property type="term" value="F:FAD binding"/>
    <property type="evidence" value="ECO:0007669"/>
    <property type="project" value="InterPro"/>
</dbReference>
<keyword evidence="8" id="KW-0812">Transmembrane</keyword>
<evidence type="ECO:0000256" key="5">
    <source>
        <dbReference type="ARBA" id="ARBA00023033"/>
    </source>
</evidence>
<keyword evidence="5" id="KW-0503">Monooxygenase</keyword>
<proteinExistence type="predicted"/>